<sequence>MAGNMLDFPPLPGSSSLLGAAPPPPPALSYASNLSAPPSDRDEWPMSFVNPTKKLSFASSELSEGKGLWDLSLVGYSLGQRPYYERLLAAMNKAWKLKGSFSLLSLADDFFLLKFTSSEDYDMIWSGGPWFLLGKPFFL</sequence>
<proteinExistence type="predicted"/>
<comment type="caution">
    <text evidence="2">The sequence shown here is derived from an EMBL/GenBank/DDBJ whole genome shotgun (WGS) entry which is preliminary data.</text>
</comment>
<dbReference type="Proteomes" id="UP000829196">
    <property type="component" value="Unassembled WGS sequence"/>
</dbReference>
<evidence type="ECO:0000313" key="2">
    <source>
        <dbReference type="EMBL" id="KAI0498313.1"/>
    </source>
</evidence>
<dbReference type="EMBL" id="JAGYWB010000015">
    <property type="protein sequence ID" value="KAI0498313.1"/>
    <property type="molecule type" value="Genomic_DNA"/>
</dbReference>
<evidence type="ECO:0000259" key="1">
    <source>
        <dbReference type="Pfam" id="PF14111"/>
    </source>
</evidence>
<reference evidence="2" key="1">
    <citation type="journal article" date="2022" name="Front. Genet.">
        <title>Chromosome-Scale Assembly of the Dendrobium nobile Genome Provides Insights Into the Molecular Mechanism of the Biosynthesis of the Medicinal Active Ingredient of Dendrobium.</title>
        <authorList>
            <person name="Xu Q."/>
            <person name="Niu S.-C."/>
            <person name="Li K.-L."/>
            <person name="Zheng P.-J."/>
            <person name="Zhang X.-J."/>
            <person name="Jia Y."/>
            <person name="Liu Y."/>
            <person name="Niu Y.-X."/>
            <person name="Yu L.-H."/>
            <person name="Chen D.-F."/>
            <person name="Zhang G.-Q."/>
        </authorList>
    </citation>
    <scope>NUCLEOTIDE SEQUENCE</scope>
    <source>
        <tissue evidence="2">Leaf</tissue>
    </source>
</reference>
<dbReference type="PANTHER" id="PTHR31286:SF180">
    <property type="entry name" value="OS10G0362600 PROTEIN"/>
    <property type="match status" value="1"/>
</dbReference>
<protein>
    <recommendedName>
        <fullName evidence="1">DUF4283 domain-containing protein</fullName>
    </recommendedName>
</protein>
<dbReference type="PANTHER" id="PTHR31286">
    <property type="entry name" value="GLYCINE-RICH CELL WALL STRUCTURAL PROTEIN 1.8-LIKE"/>
    <property type="match status" value="1"/>
</dbReference>
<dbReference type="AlphaFoldDB" id="A0A8T3APJ5"/>
<name>A0A8T3APJ5_DENNO</name>
<accession>A0A8T3APJ5</accession>
<gene>
    <name evidence="2" type="ORF">KFK09_021554</name>
</gene>
<dbReference type="InterPro" id="IPR025558">
    <property type="entry name" value="DUF4283"/>
</dbReference>
<feature type="domain" description="DUF4283" evidence="1">
    <location>
        <begin position="66"/>
        <end position="139"/>
    </location>
</feature>
<dbReference type="InterPro" id="IPR040256">
    <property type="entry name" value="At4g02000-like"/>
</dbReference>
<dbReference type="Pfam" id="PF14111">
    <property type="entry name" value="DUF4283"/>
    <property type="match status" value="1"/>
</dbReference>
<evidence type="ECO:0000313" key="3">
    <source>
        <dbReference type="Proteomes" id="UP000829196"/>
    </source>
</evidence>
<keyword evidence="3" id="KW-1185">Reference proteome</keyword>
<organism evidence="2 3">
    <name type="scientific">Dendrobium nobile</name>
    <name type="common">Orchid</name>
    <dbReference type="NCBI Taxonomy" id="94219"/>
    <lineage>
        <taxon>Eukaryota</taxon>
        <taxon>Viridiplantae</taxon>
        <taxon>Streptophyta</taxon>
        <taxon>Embryophyta</taxon>
        <taxon>Tracheophyta</taxon>
        <taxon>Spermatophyta</taxon>
        <taxon>Magnoliopsida</taxon>
        <taxon>Liliopsida</taxon>
        <taxon>Asparagales</taxon>
        <taxon>Orchidaceae</taxon>
        <taxon>Epidendroideae</taxon>
        <taxon>Malaxideae</taxon>
        <taxon>Dendrobiinae</taxon>
        <taxon>Dendrobium</taxon>
    </lineage>
</organism>